<accession>A0A4W3GJL3</accession>
<dbReference type="AlphaFoldDB" id="A0A4W3GJL3"/>
<reference evidence="3" key="1">
    <citation type="journal article" date="2006" name="Science">
        <title>Ancient noncoding elements conserved in the human genome.</title>
        <authorList>
            <person name="Venkatesh B."/>
            <person name="Kirkness E.F."/>
            <person name="Loh Y.H."/>
            <person name="Halpern A.L."/>
            <person name="Lee A.P."/>
            <person name="Johnson J."/>
            <person name="Dandona N."/>
            <person name="Viswanathan L.D."/>
            <person name="Tay A."/>
            <person name="Venter J.C."/>
            <person name="Strausberg R.L."/>
            <person name="Brenner S."/>
        </authorList>
    </citation>
    <scope>NUCLEOTIDE SEQUENCE [LARGE SCALE GENOMIC DNA]</scope>
</reference>
<evidence type="ECO:0000313" key="3">
    <source>
        <dbReference type="Proteomes" id="UP000314986"/>
    </source>
</evidence>
<evidence type="ECO:0000256" key="1">
    <source>
        <dbReference type="SAM" id="MobiDB-lite"/>
    </source>
</evidence>
<sequence length="136" mass="15085">MASSCFPYNPEVATGYSIVSLSLSLSLPRSLCWIPWRDKGLNPQRKDSHHQHVHHHSHHFTDLTVERVECGPEMPERSYLDLESYPDSSIKLSQTSPDLPVDNNSGSKNCIPNAHSHQQVSTVATPGGRGGWGWGN</sequence>
<feature type="region of interest" description="Disordered" evidence="1">
    <location>
        <begin position="116"/>
        <end position="136"/>
    </location>
</feature>
<proteinExistence type="predicted"/>
<dbReference type="Ensembl" id="ENSCMIT00000003389.1">
    <property type="protein sequence ID" value="ENSCMIP00000003267.1"/>
    <property type="gene ID" value="ENSCMIG00000001948.1"/>
</dbReference>
<dbReference type="Proteomes" id="UP000314986">
    <property type="component" value="Unassembled WGS sequence"/>
</dbReference>
<keyword evidence="3" id="KW-1185">Reference proteome</keyword>
<name>A0A4W3GJL3_CALMI</name>
<protein>
    <submittedName>
        <fullName evidence="2">Uncharacterized protein</fullName>
    </submittedName>
</protein>
<reference evidence="3" key="2">
    <citation type="journal article" date="2007" name="PLoS Biol.">
        <title>Survey sequencing and comparative analysis of the elephant shark (Callorhinchus milii) genome.</title>
        <authorList>
            <person name="Venkatesh B."/>
            <person name="Kirkness E.F."/>
            <person name="Loh Y.H."/>
            <person name="Halpern A.L."/>
            <person name="Lee A.P."/>
            <person name="Johnson J."/>
            <person name="Dandona N."/>
            <person name="Viswanathan L.D."/>
            <person name="Tay A."/>
            <person name="Venter J.C."/>
            <person name="Strausberg R.L."/>
            <person name="Brenner S."/>
        </authorList>
    </citation>
    <scope>NUCLEOTIDE SEQUENCE [LARGE SCALE GENOMIC DNA]</scope>
</reference>
<reference evidence="3" key="3">
    <citation type="journal article" date="2014" name="Nature">
        <title>Elephant shark genome provides unique insights into gnathostome evolution.</title>
        <authorList>
            <consortium name="International Elephant Shark Genome Sequencing Consortium"/>
            <person name="Venkatesh B."/>
            <person name="Lee A.P."/>
            <person name="Ravi V."/>
            <person name="Maurya A.K."/>
            <person name="Lian M.M."/>
            <person name="Swann J.B."/>
            <person name="Ohta Y."/>
            <person name="Flajnik M.F."/>
            <person name="Sutoh Y."/>
            <person name="Kasahara M."/>
            <person name="Hoon S."/>
            <person name="Gangu V."/>
            <person name="Roy S.W."/>
            <person name="Irimia M."/>
            <person name="Korzh V."/>
            <person name="Kondrychyn I."/>
            <person name="Lim Z.W."/>
            <person name="Tay B.H."/>
            <person name="Tohari S."/>
            <person name="Kong K.W."/>
            <person name="Ho S."/>
            <person name="Lorente-Galdos B."/>
            <person name="Quilez J."/>
            <person name="Marques-Bonet T."/>
            <person name="Raney B.J."/>
            <person name="Ingham P.W."/>
            <person name="Tay A."/>
            <person name="Hillier L.W."/>
            <person name="Minx P."/>
            <person name="Boehm T."/>
            <person name="Wilson R.K."/>
            <person name="Brenner S."/>
            <person name="Warren W.C."/>
        </authorList>
    </citation>
    <scope>NUCLEOTIDE SEQUENCE [LARGE SCALE GENOMIC DNA]</scope>
</reference>
<reference evidence="2" key="5">
    <citation type="submission" date="2025-09" db="UniProtKB">
        <authorList>
            <consortium name="Ensembl"/>
        </authorList>
    </citation>
    <scope>IDENTIFICATION</scope>
</reference>
<evidence type="ECO:0000313" key="2">
    <source>
        <dbReference type="Ensembl" id="ENSCMIP00000003267.1"/>
    </source>
</evidence>
<reference evidence="2" key="4">
    <citation type="submission" date="2025-08" db="UniProtKB">
        <authorList>
            <consortium name="Ensembl"/>
        </authorList>
    </citation>
    <scope>IDENTIFICATION</scope>
</reference>
<dbReference type="STRING" id="7868.ENSCMIP00000003267"/>
<dbReference type="InParanoid" id="A0A4W3GJL3"/>
<feature type="compositionally biased region" description="Gly residues" evidence="1">
    <location>
        <begin position="127"/>
        <end position="136"/>
    </location>
</feature>
<organism evidence="2 3">
    <name type="scientific">Callorhinchus milii</name>
    <name type="common">Ghost shark</name>
    <dbReference type="NCBI Taxonomy" id="7868"/>
    <lineage>
        <taxon>Eukaryota</taxon>
        <taxon>Metazoa</taxon>
        <taxon>Chordata</taxon>
        <taxon>Craniata</taxon>
        <taxon>Vertebrata</taxon>
        <taxon>Chondrichthyes</taxon>
        <taxon>Holocephali</taxon>
        <taxon>Chimaeriformes</taxon>
        <taxon>Callorhinchidae</taxon>
        <taxon>Callorhinchus</taxon>
    </lineage>
</organism>